<dbReference type="AlphaFoldDB" id="M6CKX8"/>
<proteinExistence type="predicted"/>
<gene>
    <name evidence="1" type="ORF">LEP1GSC194_0700</name>
</gene>
<comment type="caution">
    <text evidence="1">The sequence shown here is derived from an EMBL/GenBank/DDBJ whole genome shotgun (WGS) entry which is preliminary data.</text>
</comment>
<reference evidence="1 2" key="1">
    <citation type="submission" date="2013-01" db="EMBL/GenBank/DDBJ databases">
        <authorList>
            <person name="Harkins D.M."/>
            <person name="Durkin A.S."/>
            <person name="Brinkac L.M."/>
            <person name="Haft D.H."/>
            <person name="Selengut J.D."/>
            <person name="Sanka R."/>
            <person name="DePew J."/>
            <person name="Purushe J."/>
            <person name="Galloway R.L."/>
            <person name="Vinetz J.M."/>
            <person name="Sutton G.G."/>
            <person name="Nierman W.C."/>
            <person name="Fouts D.E."/>
        </authorList>
    </citation>
    <scope>NUCLEOTIDE SEQUENCE [LARGE SCALE GENOMIC DNA]</scope>
    <source>
        <strain evidence="1 2">79601</strain>
    </source>
</reference>
<name>M6CKX8_9LEPT</name>
<sequence>MIETCDCVGVPTFENSGRLRFLALLCKEPDRALRFNLQSNRKYDRYYSNFIKSLLHCSIFTSIPAAFGVERR</sequence>
<protein>
    <submittedName>
        <fullName evidence="1">Uncharacterized protein</fullName>
    </submittedName>
</protein>
<dbReference type="Proteomes" id="UP000011988">
    <property type="component" value="Unassembled WGS sequence"/>
</dbReference>
<organism evidence="1 2">
    <name type="scientific">Leptospira alstonii serovar Sichuan str. 79601</name>
    <dbReference type="NCBI Taxonomy" id="1218565"/>
    <lineage>
        <taxon>Bacteria</taxon>
        <taxon>Pseudomonadati</taxon>
        <taxon>Spirochaetota</taxon>
        <taxon>Spirochaetia</taxon>
        <taxon>Leptospirales</taxon>
        <taxon>Leptospiraceae</taxon>
        <taxon>Leptospira</taxon>
    </lineage>
</organism>
<dbReference type="EMBL" id="ANIK01000083">
    <property type="protein sequence ID" value="EMJ92577.1"/>
    <property type="molecule type" value="Genomic_DNA"/>
</dbReference>
<evidence type="ECO:0000313" key="2">
    <source>
        <dbReference type="Proteomes" id="UP000011988"/>
    </source>
</evidence>
<dbReference type="PATRIC" id="fig|1218565.3.peg.3553"/>
<accession>M6CKX8</accession>
<evidence type="ECO:0000313" key="1">
    <source>
        <dbReference type="EMBL" id="EMJ92577.1"/>
    </source>
</evidence>